<evidence type="ECO:0000256" key="1">
    <source>
        <dbReference type="SAM" id="MobiDB-lite"/>
    </source>
</evidence>
<name>A0A521CF65_9BACL</name>
<organism evidence="2 3">
    <name type="scientific">Melghirimyces algeriensis</name>
    <dbReference type="NCBI Taxonomy" id="910412"/>
    <lineage>
        <taxon>Bacteria</taxon>
        <taxon>Bacillati</taxon>
        <taxon>Bacillota</taxon>
        <taxon>Bacilli</taxon>
        <taxon>Bacillales</taxon>
        <taxon>Thermoactinomycetaceae</taxon>
        <taxon>Melghirimyces</taxon>
    </lineage>
</organism>
<sequence>MGRYRRIAQALPETAYKVNKRGISGGASFSDDPMEQLSVKTV</sequence>
<reference evidence="2 3" key="1">
    <citation type="submission" date="2017-05" db="EMBL/GenBank/DDBJ databases">
        <authorList>
            <person name="Varghese N."/>
            <person name="Submissions S."/>
        </authorList>
    </citation>
    <scope>NUCLEOTIDE SEQUENCE [LARGE SCALE GENOMIC DNA]</scope>
    <source>
        <strain evidence="2 3">DSM 45474</strain>
    </source>
</reference>
<keyword evidence="3" id="KW-1185">Reference proteome</keyword>
<feature type="region of interest" description="Disordered" evidence="1">
    <location>
        <begin position="22"/>
        <end position="42"/>
    </location>
</feature>
<protein>
    <submittedName>
        <fullName evidence="2">Uncharacterized protein</fullName>
    </submittedName>
</protein>
<evidence type="ECO:0000313" key="2">
    <source>
        <dbReference type="EMBL" id="SMO58025.1"/>
    </source>
</evidence>
<evidence type="ECO:0000313" key="3">
    <source>
        <dbReference type="Proteomes" id="UP000315636"/>
    </source>
</evidence>
<accession>A0A521CF65</accession>
<dbReference type="EMBL" id="FXTI01000003">
    <property type="protein sequence ID" value="SMO58025.1"/>
    <property type="molecule type" value="Genomic_DNA"/>
</dbReference>
<proteinExistence type="predicted"/>
<dbReference type="AlphaFoldDB" id="A0A521CF65"/>
<gene>
    <name evidence="2" type="ORF">SAMN06264849_103330</name>
</gene>
<dbReference type="Proteomes" id="UP000315636">
    <property type="component" value="Unassembled WGS sequence"/>
</dbReference>